<keyword evidence="3" id="KW-0731">Sigma factor</keyword>
<dbReference type="NCBIfam" id="TIGR02937">
    <property type="entry name" value="sigma70-ECF"/>
    <property type="match status" value="1"/>
</dbReference>
<accession>A0A1V9G6K9</accession>
<evidence type="ECO:0000256" key="4">
    <source>
        <dbReference type="ARBA" id="ARBA00023125"/>
    </source>
</evidence>
<dbReference type="GO" id="GO:0016987">
    <property type="term" value="F:sigma factor activity"/>
    <property type="evidence" value="ECO:0007669"/>
    <property type="project" value="UniProtKB-KW"/>
</dbReference>
<keyword evidence="5" id="KW-0804">Transcription</keyword>
<dbReference type="Pfam" id="PF04542">
    <property type="entry name" value="Sigma70_r2"/>
    <property type="match status" value="1"/>
</dbReference>
<keyword evidence="9" id="KW-1185">Reference proteome</keyword>
<comment type="caution">
    <text evidence="8">The sequence shown here is derived from an EMBL/GenBank/DDBJ whole genome shotgun (WGS) entry which is preliminary data.</text>
</comment>
<dbReference type="SUPFAM" id="SSF88946">
    <property type="entry name" value="Sigma2 domain of RNA polymerase sigma factors"/>
    <property type="match status" value="1"/>
</dbReference>
<dbReference type="InterPro" id="IPR039425">
    <property type="entry name" value="RNA_pol_sigma-70-like"/>
</dbReference>
<dbReference type="Proteomes" id="UP000192276">
    <property type="component" value="Unassembled WGS sequence"/>
</dbReference>
<dbReference type="InterPro" id="IPR007627">
    <property type="entry name" value="RNA_pol_sigma70_r2"/>
</dbReference>
<organism evidence="8 9">
    <name type="scientific">Niastella populi</name>
    <dbReference type="NCBI Taxonomy" id="550983"/>
    <lineage>
        <taxon>Bacteria</taxon>
        <taxon>Pseudomonadati</taxon>
        <taxon>Bacteroidota</taxon>
        <taxon>Chitinophagia</taxon>
        <taxon>Chitinophagales</taxon>
        <taxon>Chitinophagaceae</taxon>
        <taxon>Niastella</taxon>
    </lineage>
</organism>
<gene>
    <name evidence="8" type="ORF">A4R26_13500</name>
</gene>
<dbReference type="SUPFAM" id="SSF88659">
    <property type="entry name" value="Sigma3 and sigma4 domains of RNA polymerase sigma factors"/>
    <property type="match status" value="1"/>
</dbReference>
<dbReference type="EMBL" id="LWBP01000056">
    <property type="protein sequence ID" value="OQP66106.1"/>
    <property type="molecule type" value="Genomic_DNA"/>
</dbReference>
<evidence type="ECO:0000259" key="6">
    <source>
        <dbReference type="Pfam" id="PF04542"/>
    </source>
</evidence>
<evidence type="ECO:0000256" key="1">
    <source>
        <dbReference type="ARBA" id="ARBA00010641"/>
    </source>
</evidence>
<dbReference type="GO" id="GO:0006352">
    <property type="term" value="P:DNA-templated transcription initiation"/>
    <property type="evidence" value="ECO:0007669"/>
    <property type="project" value="InterPro"/>
</dbReference>
<evidence type="ECO:0000313" key="8">
    <source>
        <dbReference type="EMBL" id="OQP66106.1"/>
    </source>
</evidence>
<sequence length="194" mass="22759">MKETSEIDLLMRISEGDRNAFRELYQRYTPALYPFVKSLCNDDALCEDIVQEIFIRIWDNRAKATDIKQVRSYLYKSAKNRFLNELRKQKNERTVIKNRLFNTIDTETPEQQLTFKEGMRLGDEALARLSPKRRIIVEMSTREGLSLDEISLRVGASKNVVKKLLYSGLATIRNQEIIKYLKCLLPVITFLTRF</sequence>
<feature type="domain" description="RNA polymerase sigma factor 70 region 4 type 2" evidence="7">
    <location>
        <begin position="124"/>
        <end position="170"/>
    </location>
</feature>
<dbReference type="InterPro" id="IPR013324">
    <property type="entry name" value="RNA_pol_sigma_r3/r4-like"/>
</dbReference>
<dbReference type="GO" id="GO:0003677">
    <property type="term" value="F:DNA binding"/>
    <property type="evidence" value="ECO:0007669"/>
    <property type="project" value="UniProtKB-KW"/>
</dbReference>
<evidence type="ECO:0008006" key="10">
    <source>
        <dbReference type="Google" id="ProtNLM"/>
    </source>
</evidence>
<protein>
    <recommendedName>
        <fullName evidence="10">RNA polymerase subunit sigma-24</fullName>
    </recommendedName>
</protein>
<dbReference type="InterPro" id="IPR036388">
    <property type="entry name" value="WH-like_DNA-bd_sf"/>
</dbReference>
<dbReference type="InterPro" id="IPR013325">
    <property type="entry name" value="RNA_pol_sigma_r2"/>
</dbReference>
<reference evidence="9" key="1">
    <citation type="submission" date="2016-04" db="EMBL/GenBank/DDBJ databases">
        <authorList>
            <person name="Chen L."/>
            <person name="Zhuang W."/>
            <person name="Wang G."/>
        </authorList>
    </citation>
    <scope>NUCLEOTIDE SEQUENCE [LARGE SCALE GENOMIC DNA]</scope>
    <source>
        <strain evidence="9">208</strain>
    </source>
</reference>
<keyword evidence="4" id="KW-0238">DNA-binding</keyword>
<dbReference type="Gene3D" id="1.10.1740.10">
    <property type="match status" value="1"/>
</dbReference>
<dbReference type="InterPro" id="IPR013249">
    <property type="entry name" value="RNA_pol_sigma70_r4_t2"/>
</dbReference>
<dbReference type="PANTHER" id="PTHR43133">
    <property type="entry name" value="RNA POLYMERASE ECF-TYPE SIGMA FACTO"/>
    <property type="match status" value="1"/>
</dbReference>
<proteinExistence type="inferred from homology"/>
<dbReference type="OrthoDB" id="799938at2"/>
<dbReference type="InterPro" id="IPR014284">
    <property type="entry name" value="RNA_pol_sigma-70_dom"/>
</dbReference>
<keyword evidence="2" id="KW-0805">Transcription regulation</keyword>
<evidence type="ECO:0000256" key="3">
    <source>
        <dbReference type="ARBA" id="ARBA00023082"/>
    </source>
</evidence>
<name>A0A1V9G6K9_9BACT</name>
<evidence type="ECO:0000259" key="7">
    <source>
        <dbReference type="Pfam" id="PF08281"/>
    </source>
</evidence>
<dbReference type="RefSeq" id="WP_081162585.1">
    <property type="nucleotide sequence ID" value="NZ_LWBP01000056.1"/>
</dbReference>
<dbReference type="STRING" id="550983.A4R26_13500"/>
<feature type="domain" description="RNA polymerase sigma-70 region 2" evidence="6">
    <location>
        <begin position="24"/>
        <end position="90"/>
    </location>
</feature>
<comment type="similarity">
    <text evidence="1">Belongs to the sigma-70 factor family. ECF subfamily.</text>
</comment>
<evidence type="ECO:0000256" key="5">
    <source>
        <dbReference type="ARBA" id="ARBA00023163"/>
    </source>
</evidence>
<dbReference type="Gene3D" id="1.10.10.10">
    <property type="entry name" value="Winged helix-like DNA-binding domain superfamily/Winged helix DNA-binding domain"/>
    <property type="match status" value="1"/>
</dbReference>
<dbReference type="PANTHER" id="PTHR43133:SF8">
    <property type="entry name" value="RNA POLYMERASE SIGMA FACTOR HI_1459-RELATED"/>
    <property type="match status" value="1"/>
</dbReference>
<dbReference type="Pfam" id="PF08281">
    <property type="entry name" value="Sigma70_r4_2"/>
    <property type="match status" value="1"/>
</dbReference>
<evidence type="ECO:0000256" key="2">
    <source>
        <dbReference type="ARBA" id="ARBA00023015"/>
    </source>
</evidence>
<evidence type="ECO:0000313" key="9">
    <source>
        <dbReference type="Proteomes" id="UP000192276"/>
    </source>
</evidence>
<dbReference type="AlphaFoldDB" id="A0A1V9G6K9"/>